<dbReference type="AlphaFoldDB" id="A0A0B7BWH9"/>
<proteinExistence type="predicted"/>
<organism evidence="1">
    <name type="scientific">Arion vulgaris</name>
    <dbReference type="NCBI Taxonomy" id="1028688"/>
    <lineage>
        <taxon>Eukaryota</taxon>
        <taxon>Metazoa</taxon>
        <taxon>Spiralia</taxon>
        <taxon>Lophotrochozoa</taxon>
        <taxon>Mollusca</taxon>
        <taxon>Gastropoda</taxon>
        <taxon>Heterobranchia</taxon>
        <taxon>Euthyneura</taxon>
        <taxon>Panpulmonata</taxon>
        <taxon>Eupulmonata</taxon>
        <taxon>Stylommatophora</taxon>
        <taxon>Helicina</taxon>
        <taxon>Arionoidea</taxon>
        <taxon>Arionidae</taxon>
        <taxon>Arion</taxon>
    </lineage>
</organism>
<protein>
    <submittedName>
        <fullName evidence="1">Uncharacterized protein</fullName>
    </submittedName>
</protein>
<name>A0A0B7BWH9_9EUPU</name>
<dbReference type="EMBL" id="HACG01049871">
    <property type="protein sequence ID" value="CEK96736.1"/>
    <property type="molecule type" value="Transcribed_RNA"/>
</dbReference>
<evidence type="ECO:0000313" key="1">
    <source>
        <dbReference type="EMBL" id="CEK96736.1"/>
    </source>
</evidence>
<sequence>QKQQMPRQTFMLTDGSYDCVTVNARIGMDQSSINDSNCVQVYTAPKNELTDYANPVERDSGGQDADNLCSWDDISNIPTDQIFSLLNSGLNQNSSSDINSTINPSLLVPIGELQQNPQPASVNHSSQRDEFFNQDSISESNYLSQLPHQKSFTLNNLPHTTDQIHNETMFDENQDSVELYTCVHPNLVQPNSTSNHSDLSVSYATDNQCSNGTSIYNINLEMLNHQINANTDVNSNNISRCAAKKHEHTNINNGRLPFLDNNIPTVHFSNVVNVQSLSNLKCDPLSHLSLDEYRR</sequence>
<accession>A0A0B7BWH9</accession>
<gene>
    <name evidence="1" type="primary">ORF213267</name>
</gene>
<feature type="non-terminal residue" evidence="1">
    <location>
        <position position="1"/>
    </location>
</feature>
<reference evidence="1" key="1">
    <citation type="submission" date="2014-12" db="EMBL/GenBank/DDBJ databases">
        <title>Insight into the proteome of Arion vulgaris.</title>
        <authorList>
            <person name="Aradska J."/>
            <person name="Bulat T."/>
            <person name="Smidak R."/>
            <person name="Sarate P."/>
            <person name="Gangsoo J."/>
            <person name="Sialana F."/>
            <person name="Bilban M."/>
            <person name="Lubec G."/>
        </authorList>
    </citation>
    <scope>NUCLEOTIDE SEQUENCE</scope>
    <source>
        <tissue evidence="1">Skin</tissue>
    </source>
</reference>